<proteinExistence type="inferred from homology"/>
<organism evidence="5 6">
    <name type="scientific">Desulforamulus profundi</name>
    <dbReference type="NCBI Taxonomy" id="1383067"/>
    <lineage>
        <taxon>Bacteria</taxon>
        <taxon>Bacillati</taxon>
        <taxon>Bacillota</taxon>
        <taxon>Clostridia</taxon>
        <taxon>Eubacteriales</taxon>
        <taxon>Peptococcaceae</taxon>
        <taxon>Desulforamulus</taxon>
    </lineage>
</organism>
<dbReference type="InterPro" id="IPR000671">
    <property type="entry name" value="Peptidase_A31"/>
</dbReference>
<comment type="caution">
    <text evidence="5">The sequence shown here is derived from an EMBL/GenBank/DDBJ whole genome shotgun (WGS) entry which is preliminary data.</text>
</comment>
<dbReference type="Gene3D" id="3.40.50.1450">
    <property type="entry name" value="HybD-like"/>
    <property type="match status" value="1"/>
</dbReference>
<evidence type="ECO:0000313" key="6">
    <source>
        <dbReference type="Proteomes" id="UP000222564"/>
    </source>
</evidence>
<dbReference type="Proteomes" id="UP000222564">
    <property type="component" value="Unassembled WGS sequence"/>
</dbReference>
<protein>
    <recommendedName>
        <fullName evidence="7">Hydrogenase maturation protease</fullName>
    </recommendedName>
</protein>
<evidence type="ECO:0000256" key="4">
    <source>
        <dbReference type="ARBA" id="ARBA00022801"/>
    </source>
</evidence>
<dbReference type="RefSeq" id="WP_180261183.1">
    <property type="nucleotide sequence ID" value="NZ_AWQQ01000156.1"/>
</dbReference>
<dbReference type="PANTHER" id="PTHR30302:SF1">
    <property type="entry name" value="HYDROGENASE 2 MATURATION PROTEASE"/>
    <property type="match status" value="1"/>
</dbReference>
<dbReference type="AlphaFoldDB" id="A0A2C6MAV7"/>
<evidence type="ECO:0000256" key="3">
    <source>
        <dbReference type="ARBA" id="ARBA00022750"/>
    </source>
</evidence>
<keyword evidence="3" id="KW-0064">Aspartyl protease</keyword>
<dbReference type="NCBIfam" id="TIGR00072">
    <property type="entry name" value="hydrog_prot"/>
    <property type="match status" value="1"/>
</dbReference>
<comment type="similarity">
    <text evidence="1">Belongs to the peptidase A31 family.</text>
</comment>
<evidence type="ECO:0008006" key="7">
    <source>
        <dbReference type="Google" id="ProtNLM"/>
    </source>
</evidence>
<dbReference type="CDD" id="cd00518">
    <property type="entry name" value="H2MP"/>
    <property type="match status" value="1"/>
</dbReference>
<accession>A0A2C6MAV7</accession>
<dbReference type="SUPFAM" id="SSF53163">
    <property type="entry name" value="HybD-like"/>
    <property type="match status" value="1"/>
</dbReference>
<dbReference type="GO" id="GO:0004190">
    <property type="term" value="F:aspartic-type endopeptidase activity"/>
    <property type="evidence" value="ECO:0007669"/>
    <property type="project" value="UniProtKB-KW"/>
</dbReference>
<keyword evidence="4" id="KW-0378">Hydrolase</keyword>
<name>A0A2C6MAV7_9FIRM</name>
<dbReference type="GO" id="GO:0016485">
    <property type="term" value="P:protein processing"/>
    <property type="evidence" value="ECO:0007669"/>
    <property type="project" value="TreeGrafter"/>
</dbReference>
<dbReference type="GO" id="GO:0008047">
    <property type="term" value="F:enzyme activator activity"/>
    <property type="evidence" value="ECO:0007669"/>
    <property type="project" value="InterPro"/>
</dbReference>
<dbReference type="PANTHER" id="PTHR30302">
    <property type="entry name" value="HYDROGENASE 1 MATURATION PROTEASE"/>
    <property type="match status" value="1"/>
</dbReference>
<evidence type="ECO:0000313" key="5">
    <source>
        <dbReference type="EMBL" id="PHJ36722.1"/>
    </source>
</evidence>
<keyword evidence="2" id="KW-0645">Protease</keyword>
<dbReference type="PRINTS" id="PR00446">
    <property type="entry name" value="HYDRGNUPTAKE"/>
</dbReference>
<dbReference type="Pfam" id="PF01750">
    <property type="entry name" value="HycI"/>
    <property type="match status" value="1"/>
</dbReference>
<dbReference type="EMBL" id="AWQQ01000156">
    <property type="protein sequence ID" value="PHJ36722.1"/>
    <property type="molecule type" value="Genomic_DNA"/>
</dbReference>
<evidence type="ECO:0000256" key="2">
    <source>
        <dbReference type="ARBA" id="ARBA00022670"/>
    </source>
</evidence>
<keyword evidence="6" id="KW-1185">Reference proteome</keyword>
<sequence>MSQITILGLGNLLLKDDGIGPRVVQELQKHGLPPGIDAIEGGGSFYQYFDVFARSKHILAVDALLGGEPPGTIYLLTPGEITRKKETGLLRHEDDFLSVLDIMDYYGLHTEVNIIGIEPKEITYSLNLSPEIAVKLPFIVKTIRGLSKQLLRNGTFSLHKLLAEMEE</sequence>
<evidence type="ECO:0000256" key="1">
    <source>
        <dbReference type="ARBA" id="ARBA00006814"/>
    </source>
</evidence>
<dbReference type="InterPro" id="IPR023430">
    <property type="entry name" value="Pept_HybD-like_dom_sf"/>
</dbReference>
<reference evidence="5 6" key="1">
    <citation type="submission" date="2013-09" db="EMBL/GenBank/DDBJ databases">
        <title>Biodegradation of hydrocarbons in the deep terrestrial subsurface : characterization of a microbial consortium composed of two Desulfotomaculum species originating from a deep geological formation.</title>
        <authorList>
            <person name="Aullo T."/>
            <person name="Berlendis S."/>
            <person name="Lascourreges J.-F."/>
            <person name="Dessort D."/>
            <person name="Saint-Laurent S."/>
            <person name="Schraauwers B."/>
            <person name="Mas J."/>
            <person name="Magot M."/>
            <person name="Ranchou-Peyruse A."/>
        </authorList>
    </citation>
    <scope>NUCLEOTIDE SEQUENCE [LARGE SCALE GENOMIC DNA]</scope>
    <source>
        <strain evidence="5 6">Bs107</strain>
    </source>
</reference>
<gene>
    <name evidence="5" type="ORF">P378_20655</name>
</gene>